<proteinExistence type="predicted"/>
<dbReference type="HOGENOM" id="CLU_2456935_0_0_1"/>
<reference evidence="1" key="1">
    <citation type="submission" date="2007-07" db="EMBL/GenBank/DDBJ databases">
        <title>PCAP assembly of the Caenorhabditis remanei genome.</title>
        <authorList>
            <consortium name="The Caenorhabditis remanei Sequencing Consortium"/>
            <person name="Wilson R.K."/>
        </authorList>
    </citation>
    <scope>NUCLEOTIDE SEQUENCE [LARGE SCALE GENOMIC DNA]</scope>
    <source>
        <strain evidence="1">PB4641</strain>
    </source>
</reference>
<accession>E3LUS1</accession>
<dbReference type="InParanoid" id="E3LUS1"/>
<dbReference type="AlphaFoldDB" id="E3LUS1"/>
<protein>
    <submittedName>
        <fullName evidence="1">Uncharacterized protein</fullName>
    </submittedName>
</protein>
<sequence>MFLLDCKKKNRRLSETFVLKLLVNYKVKKLRFYSTTSNTSEHTAKLYAYSLYSSITTSSETKTQCHNREFSYIDSNSIRGYQFRVRYWL</sequence>
<dbReference type="Proteomes" id="UP000008281">
    <property type="component" value="Unassembled WGS sequence"/>
</dbReference>
<keyword evidence="2" id="KW-1185">Reference proteome</keyword>
<name>E3LUS1_CAERE</name>
<evidence type="ECO:0000313" key="1">
    <source>
        <dbReference type="EMBL" id="EFP11222.1"/>
    </source>
</evidence>
<gene>
    <name evidence="1" type="ORF">CRE_31124</name>
</gene>
<organism evidence="2">
    <name type="scientific">Caenorhabditis remanei</name>
    <name type="common">Caenorhabditis vulgaris</name>
    <dbReference type="NCBI Taxonomy" id="31234"/>
    <lineage>
        <taxon>Eukaryota</taxon>
        <taxon>Metazoa</taxon>
        <taxon>Ecdysozoa</taxon>
        <taxon>Nematoda</taxon>
        <taxon>Chromadorea</taxon>
        <taxon>Rhabditida</taxon>
        <taxon>Rhabditina</taxon>
        <taxon>Rhabditomorpha</taxon>
        <taxon>Rhabditoidea</taxon>
        <taxon>Rhabditidae</taxon>
        <taxon>Peloderinae</taxon>
        <taxon>Caenorhabditis</taxon>
    </lineage>
</organism>
<evidence type="ECO:0000313" key="2">
    <source>
        <dbReference type="Proteomes" id="UP000008281"/>
    </source>
</evidence>
<dbReference type="EMBL" id="DS268415">
    <property type="protein sequence ID" value="EFP11222.1"/>
    <property type="molecule type" value="Genomic_DNA"/>
</dbReference>